<dbReference type="Gene3D" id="3.60.15.10">
    <property type="entry name" value="Ribonuclease Z/Hydroxyacylglutathione hydrolase-like"/>
    <property type="match status" value="1"/>
</dbReference>
<dbReference type="Pfam" id="PF00753">
    <property type="entry name" value="Lactamase_B"/>
    <property type="match status" value="1"/>
</dbReference>
<dbReference type="SUPFAM" id="SSF56281">
    <property type="entry name" value="Metallo-hydrolase/oxidoreductase"/>
    <property type="match status" value="1"/>
</dbReference>
<dbReference type="InterPro" id="IPR036866">
    <property type="entry name" value="RibonucZ/Hydroxyglut_hydro"/>
</dbReference>
<protein>
    <submittedName>
        <fullName evidence="2">Beta-lactamase</fullName>
    </submittedName>
</protein>
<dbReference type="AlphaFoldDB" id="K2R1G3"/>
<dbReference type="Proteomes" id="UP000007360">
    <property type="component" value="Unassembled WGS sequence"/>
</dbReference>
<gene>
    <name evidence="2" type="ORF">A994_10729</name>
</gene>
<evidence type="ECO:0000313" key="3">
    <source>
        <dbReference type="Proteomes" id="UP000007360"/>
    </source>
</evidence>
<dbReference type="SMART" id="SM00849">
    <property type="entry name" value="Lactamase_B"/>
    <property type="match status" value="1"/>
</dbReference>
<reference evidence="2 3" key="1">
    <citation type="journal article" date="2012" name="J. Bacteriol.">
        <title>Draft genome sequence of Methanobacterium formicicum DSM 3637, an archaebacterium isolated from the methane producer amoeba Pelomyxa palustris.</title>
        <authorList>
            <person name="Gutierrez G."/>
        </authorList>
    </citation>
    <scope>NUCLEOTIDE SEQUENCE [LARGE SCALE GENOMIC DNA]</scope>
    <source>
        <strain evidence="3">DSM 3637 / PP1</strain>
    </source>
</reference>
<sequence length="228" mass="25266">MFNTKTIELKIYGGIATVNCYLLKINTSFVLIDTGPSSKRTSLEEELKSAGCKEGNLKLIIITHGDSDHTGNAAYLRQKHGSLIAMHPDDAGMTREGNMSHNRDVNFLTRIMFSLPFIRLNKSDWFKADIDVEDGYDLSSYGLNAKIIHIPGHSRGSIGILTGDNDLYCGDLLTNTSEPALNSIMDDETAAHSSVKKLEKIEVNMVYPGHGSPFIMREFIVKENDLIN</sequence>
<dbReference type="PATRIC" id="fig|1204725.3.peg.2159"/>
<dbReference type="PANTHER" id="PTHR42951:SF17">
    <property type="entry name" value="METALLO-BETA-LACTAMASE DOMAIN-CONTAINING PROTEIN"/>
    <property type="match status" value="1"/>
</dbReference>
<proteinExistence type="predicted"/>
<organism evidence="2 3">
    <name type="scientific">Methanobacterium formicicum (strain DSM 3637 / PP1)</name>
    <dbReference type="NCBI Taxonomy" id="1204725"/>
    <lineage>
        <taxon>Archaea</taxon>
        <taxon>Methanobacteriati</taxon>
        <taxon>Methanobacteriota</taxon>
        <taxon>Methanomada group</taxon>
        <taxon>Methanobacteria</taxon>
        <taxon>Methanobacteriales</taxon>
        <taxon>Methanobacteriaceae</taxon>
        <taxon>Methanobacterium</taxon>
    </lineage>
</organism>
<dbReference type="PANTHER" id="PTHR42951">
    <property type="entry name" value="METALLO-BETA-LACTAMASE DOMAIN-CONTAINING"/>
    <property type="match status" value="1"/>
</dbReference>
<dbReference type="InterPro" id="IPR001279">
    <property type="entry name" value="Metallo-B-lactamas"/>
</dbReference>
<comment type="caution">
    <text evidence="2">The sequence shown here is derived from an EMBL/GenBank/DDBJ whole genome shotgun (WGS) entry which is preliminary data.</text>
</comment>
<dbReference type="InterPro" id="IPR050855">
    <property type="entry name" value="NDM-1-like"/>
</dbReference>
<name>K2R1G3_METFP</name>
<feature type="domain" description="Metallo-beta-lactamase" evidence="1">
    <location>
        <begin position="17"/>
        <end position="210"/>
    </location>
</feature>
<evidence type="ECO:0000313" key="2">
    <source>
        <dbReference type="EMBL" id="EKF85087.1"/>
    </source>
</evidence>
<dbReference type="OrthoDB" id="7773at2157"/>
<dbReference type="EMBL" id="AMPO01000010">
    <property type="protein sequence ID" value="EKF85087.1"/>
    <property type="molecule type" value="Genomic_DNA"/>
</dbReference>
<dbReference type="RefSeq" id="WP_004031608.1">
    <property type="nucleotide sequence ID" value="NZ_AMPO01000010.1"/>
</dbReference>
<evidence type="ECO:0000259" key="1">
    <source>
        <dbReference type="SMART" id="SM00849"/>
    </source>
</evidence>
<accession>K2R1G3</accession>
<keyword evidence="3" id="KW-1185">Reference proteome</keyword>